<feature type="domain" description="Ketosynthase family 3 (KS3)" evidence="5">
    <location>
        <begin position="1"/>
        <end position="388"/>
    </location>
</feature>
<dbReference type="GO" id="GO:0005829">
    <property type="term" value="C:cytosol"/>
    <property type="evidence" value="ECO:0007669"/>
    <property type="project" value="TreeGrafter"/>
</dbReference>
<dbReference type="Gene3D" id="3.40.47.10">
    <property type="match status" value="1"/>
</dbReference>
<dbReference type="InterPro" id="IPR020841">
    <property type="entry name" value="PKS_Beta-ketoAc_synthase_dom"/>
</dbReference>
<dbReference type="Proteomes" id="UP000243745">
    <property type="component" value="Unassembled WGS sequence"/>
</dbReference>
<evidence type="ECO:0000259" key="5">
    <source>
        <dbReference type="PROSITE" id="PS52004"/>
    </source>
</evidence>
<dbReference type="UniPathway" id="UPA00094"/>
<comment type="similarity">
    <text evidence="2 4">Belongs to the thiolase-like superfamily. Beta-ketoacyl-ACP synthases family.</text>
</comment>
<dbReference type="CDD" id="cd00834">
    <property type="entry name" value="KAS_I_II"/>
    <property type="match status" value="1"/>
</dbReference>
<dbReference type="GO" id="GO:0004315">
    <property type="term" value="F:3-oxoacyl-[acyl-carrier-protein] synthase activity"/>
    <property type="evidence" value="ECO:0007669"/>
    <property type="project" value="InterPro"/>
</dbReference>
<dbReference type="RefSeq" id="WP_093140309.1">
    <property type="nucleotide sequence ID" value="NZ_FOXF01000003.1"/>
</dbReference>
<dbReference type="Pfam" id="PF02801">
    <property type="entry name" value="Ketoacyl-synt_C"/>
    <property type="match status" value="1"/>
</dbReference>
<evidence type="ECO:0000256" key="1">
    <source>
        <dbReference type="ARBA" id="ARBA00005194"/>
    </source>
</evidence>
<sequence length="397" mass="42609">MIYINGFACKSALGLTEEESVKNLSEGTDICLRERVGFLPGGQKAYLAEIPLYPDPLNRHDCRANRLLNECLNDIRPLIDEMMERYSPDRIGAVIGTSTSAITDVENEVLSAECEKNGELKYDPRVSEIGNISAFISDRLAITGPSYSIATACSSGGRAFVSARALLESGACDAVLVGACDTLSKITVSGFFALGALDTGRCHPLCDDRAGINIGEGVGITILTREPLKSGYVMKLLGTGSSTDGYHISAPEPEGHGAKTAIRLALMDAGLSPEDIGYVNLHATGTVLNDAMEHKVIRDVFGDRVPVSGTKHLTGHTLGAAGVVEAYIAYLIFRHGMKLPAIGYLSHMPSHEFDDIHLVKEPEDLQKPVIMSNNFAFGGNNISLIFGKYDSEQSDVR</sequence>
<gene>
    <name evidence="6" type="ORF">SAMN02910344_00315</name>
</gene>
<keyword evidence="7" id="KW-1185">Reference proteome</keyword>
<dbReference type="InterPro" id="IPR018201">
    <property type="entry name" value="Ketoacyl_synth_AS"/>
</dbReference>
<protein>
    <submittedName>
        <fullName evidence="6">3-oxoacyl-[acyl-carrier-protein] synthase-1</fullName>
    </submittedName>
</protein>
<dbReference type="OrthoDB" id="9808669at2"/>
<evidence type="ECO:0000256" key="3">
    <source>
        <dbReference type="ARBA" id="ARBA00022679"/>
    </source>
</evidence>
<organism evidence="6 7">
    <name type="scientific">Ruminobacter amylophilus</name>
    <dbReference type="NCBI Taxonomy" id="867"/>
    <lineage>
        <taxon>Bacteria</taxon>
        <taxon>Pseudomonadati</taxon>
        <taxon>Pseudomonadota</taxon>
        <taxon>Gammaproteobacteria</taxon>
        <taxon>Aeromonadales</taxon>
        <taxon>Succinivibrionaceae</taxon>
        <taxon>Ruminobacter</taxon>
    </lineage>
</organism>
<evidence type="ECO:0000256" key="4">
    <source>
        <dbReference type="RuleBase" id="RU003694"/>
    </source>
</evidence>
<keyword evidence="3 4" id="KW-0808">Transferase</keyword>
<dbReference type="PROSITE" id="PS52004">
    <property type="entry name" value="KS3_2"/>
    <property type="match status" value="1"/>
</dbReference>
<dbReference type="InterPro" id="IPR014031">
    <property type="entry name" value="Ketoacyl_synth_C"/>
</dbReference>
<dbReference type="SMART" id="SM00825">
    <property type="entry name" value="PKS_KS"/>
    <property type="match status" value="1"/>
</dbReference>
<comment type="pathway">
    <text evidence="1">Lipid metabolism; fatty acid biosynthesis.</text>
</comment>
<accession>A0A662ZEL0</accession>
<dbReference type="PANTHER" id="PTHR11712:SF320">
    <property type="entry name" value="BETA-KETOACYL SYNTHASE"/>
    <property type="match status" value="1"/>
</dbReference>
<dbReference type="PANTHER" id="PTHR11712">
    <property type="entry name" value="POLYKETIDE SYNTHASE-RELATED"/>
    <property type="match status" value="1"/>
</dbReference>
<name>A0A662ZEL0_9GAMM</name>
<dbReference type="GO" id="GO:0006633">
    <property type="term" value="P:fatty acid biosynthetic process"/>
    <property type="evidence" value="ECO:0007669"/>
    <property type="project" value="UniProtKB-UniPathway"/>
</dbReference>
<dbReference type="AlphaFoldDB" id="A0A662ZEL0"/>
<reference evidence="6 7" key="1">
    <citation type="submission" date="2016-10" db="EMBL/GenBank/DDBJ databases">
        <authorList>
            <person name="Varghese N."/>
            <person name="Submissions S."/>
        </authorList>
    </citation>
    <scope>NUCLEOTIDE SEQUENCE [LARGE SCALE GENOMIC DNA]</scope>
    <source>
        <strain evidence="6 7">DSM 1361</strain>
    </source>
</reference>
<dbReference type="InterPro" id="IPR000794">
    <property type="entry name" value="Beta-ketoacyl_synthase"/>
</dbReference>
<evidence type="ECO:0000313" key="7">
    <source>
        <dbReference type="Proteomes" id="UP000243745"/>
    </source>
</evidence>
<dbReference type="EMBL" id="FOXF01000003">
    <property type="protein sequence ID" value="SFP05023.1"/>
    <property type="molecule type" value="Genomic_DNA"/>
</dbReference>
<evidence type="ECO:0000313" key="6">
    <source>
        <dbReference type="EMBL" id="SFP05023.1"/>
    </source>
</evidence>
<dbReference type="InterPro" id="IPR016039">
    <property type="entry name" value="Thiolase-like"/>
</dbReference>
<dbReference type="SUPFAM" id="SSF53901">
    <property type="entry name" value="Thiolase-like"/>
    <property type="match status" value="2"/>
</dbReference>
<dbReference type="Pfam" id="PF00109">
    <property type="entry name" value="ketoacyl-synt"/>
    <property type="match status" value="1"/>
</dbReference>
<dbReference type="InterPro" id="IPR014030">
    <property type="entry name" value="Ketoacyl_synth_N"/>
</dbReference>
<proteinExistence type="inferred from homology"/>
<evidence type="ECO:0000256" key="2">
    <source>
        <dbReference type="ARBA" id="ARBA00008467"/>
    </source>
</evidence>
<dbReference type="PROSITE" id="PS00606">
    <property type="entry name" value="KS3_1"/>
    <property type="match status" value="1"/>
</dbReference>